<evidence type="ECO:0000313" key="3">
    <source>
        <dbReference type="Proteomes" id="UP000800094"/>
    </source>
</evidence>
<accession>A0A6A6IAB2</accession>
<gene>
    <name evidence="2" type="ORF">BU26DRAFT_349144</name>
</gene>
<feature type="signal peptide" evidence="1">
    <location>
        <begin position="1"/>
        <end position="25"/>
    </location>
</feature>
<dbReference type="AlphaFoldDB" id="A0A6A6IAB2"/>
<dbReference type="RefSeq" id="XP_033682528.1">
    <property type="nucleotide sequence ID" value="XM_033822429.1"/>
</dbReference>
<dbReference type="Proteomes" id="UP000800094">
    <property type="component" value="Unassembled WGS sequence"/>
</dbReference>
<keyword evidence="3" id="KW-1185">Reference proteome</keyword>
<reference evidence="2" key="1">
    <citation type="journal article" date="2020" name="Stud. Mycol.">
        <title>101 Dothideomycetes genomes: a test case for predicting lifestyles and emergence of pathogens.</title>
        <authorList>
            <person name="Haridas S."/>
            <person name="Albert R."/>
            <person name="Binder M."/>
            <person name="Bloem J."/>
            <person name="Labutti K."/>
            <person name="Salamov A."/>
            <person name="Andreopoulos B."/>
            <person name="Baker S."/>
            <person name="Barry K."/>
            <person name="Bills G."/>
            <person name="Bluhm B."/>
            <person name="Cannon C."/>
            <person name="Castanera R."/>
            <person name="Culley D."/>
            <person name="Daum C."/>
            <person name="Ezra D."/>
            <person name="Gonzalez J."/>
            <person name="Henrissat B."/>
            <person name="Kuo A."/>
            <person name="Liang C."/>
            <person name="Lipzen A."/>
            <person name="Lutzoni F."/>
            <person name="Magnuson J."/>
            <person name="Mondo S."/>
            <person name="Nolan M."/>
            <person name="Ohm R."/>
            <person name="Pangilinan J."/>
            <person name="Park H.-J."/>
            <person name="Ramirez L."/>
            <person name="Alfaro M."/>
            <person name="Sun H."/>
            <person name="Tritt A."/>
            <person name="Yoshinaga Y."/>
            <person name="Zwiers L.-H."/>
            <person name="Turgeon B."/>
            <person name="Goodwin S."/>
            <person name="Spatafora J."/>
            <person name="Crous P."/>
            <person name="Grigoriev I."/>
        </authorList>
    </citation>
    <scope>NUCLEOTIDE SEQUENCE</scope>
    <source>
        <strain evidence="2">CBS 122368</strain>
    </source>
</reference>
<name>A0A6A6IAB2_9PLEO</name>
<organism evidence="2 3">
    <name type="scientific">Trematosphaeria pertusa</name>
    <dbReference type="NCBI Taxonomy" id="390896"/>
    <lineage>
        <taxon>Eukaryota</taxon>
        <taxon>Fungi</taxon>
        <taxon>Dikarya</taxon>
        <taxon>Ascomycota</taxon>
        <taxon>Pezizomycotina</taxon>
        <taxon>Dothideomycetes</taxon>
        <taxon>Pleosporomycetidae</taxon>
        <taxon>Pleosporales</taxon>
        <taxon>Massarineae</taxon>
        <taxon>Trematosphaeriaceae</taxon>
        <taxon>Trematosphaeria</taxon>
    </lineage>
</organism>
<evidence type="ECO:0000256" key="1">
    <source>
        <dbReference type="SAM" id="SignalP"/>
    </source>
</evidence>
<keyword evidence="1" id="KW-0732">Signal</keyword>
<dbReference type="GeneID" id="54575759"/>
<sequence length="177" mass="21040">MNLHFREVSHCVFLFLFTTYIYTSSQPADWNMAATLEKQAQNYDHYIVKLQESRDQNLAQMFREFSLRRPRTQDDYLSFNDLAQATSRHLQNFHSLVVAYSANRNAWKMSSEEFERRLRDMQQNLFTSRAEVHRLNQSAAILQKYLDVAEQSASDLLARYNIDTRRMLGIIKEQNQM</sequence>
<feature type="chain" id="PRO_5025589639" evidence="1">
    <location>
        <begin position="26"/>
        <end position="177"/>
    </location>
</feature>
<proteinExistence type="predicted"/>
<dbReference type="EMBL" id="ML987197">
    <property type="protein sequence ID" value="KAF2247524.1"/>
    <property type="molecule type" value="Genomic_DNA"/>
</dbReference>
<protein>
    <submittedName>
        <fullName evidence="2">Uncharacterized protein</fullName>
    </submittedName>
</protein>
<evidence type="ECO:0000313" key="2">
    <source>
        <dbReference type="EMBL" id="KAF2247524.1"/>
    </source>
</evidence>